<dbReference type="EMBL" id="PIPI01000005">
    <property type="protein sequence ID" value="RUO19500.1"/>
    <property type="molecule type" value="Genomic_DNA"/>
</dbReference>
<organism evidence="2 3">
    <name type="scientific">Aliidiomarina haloalkalitolerans</name>
    <dbReference type="NCBI Taxonomy" id="859059"/>
    <lineage>
        <taxon>Bacteria</taxon>
        <taxon>Pseudomonadati</taxon>
        <taxon>Pseudomonadota</taxon>
        <taxon>Gammaproteobacteria</taxon>
        <taxon>Alteromonadales</taxon>
        <taxon>Idiomarinaceae</taxon>
        <taxon>Aliidiomarina</taxon>
    </lineage>
</organism>
<keyword evidence="1" id="KW-1133">Transmembrane helix</keyword>
<dbReference type="Proteomes" id="UP000288212">
    <property type="component" value="Unassembled WGS sequence"/>
</dbReference>
<dbReference type="AlphaFoldDB" id="A0A432VSW4"/>
<name>A0A432VSW4_9GAMM</name>
<dbReference type="InterPro" id="IPR045584">
    <property type="entry name" value="Pilin-like"/>
</dbReference>
<dbReference type="Gene3D" id="3.30.700.10">
    <property type="entry name" value="Glycoprotein, Type 4 Pilin"/>
    <property type="match status" value="1"/>
</dbReference>
<proteinExistence type="predicted"/>
<dbReference type="NCBIfam" id="TIGR02532">
    <property type="entry name" value="IV_pilin_GFxxxE"/>
    <property type="match status" value="1"/>
</dbReference>
<dbReference type="Pfam" id="PF07963">
    <property type="entry name" value="N_methyl"/>
    <property type="match status" value="1"/>
</dbReference>
<reference evidence="2 3" key="1">
    <citation type="journal article" date="2011" name="Front. Microbiol.">
        <title>Genomic signatures of strain selection and enhancement in Bacillus atrophaeus var. globigii, a historical biowarfare simulant.</title>
        <authorList>
            <person name="Gibbons H.S."/>
            <person name="Broomall S.M."/>
            <person name="McNew L.A."/>
            <person name="Daligault H."/>
            <person name="Chapman C."/>
            <person name="Bruce D."/>
            <person name="Karavis M."/>
            <person name="Krepps M."/>
            <person name="McGregor P.A."/>
            <person name="Hong C."/>
            <person name="Park K.H."/>
            <person name="Akmal A."/>
            <person name="Feldman A."/>
            <person name="Lin J.S."/>
            <person name="Chang W.E."/>
            <person name="Higgs B.W."/>
            <person name="Demirev P."/>
            <person name="Lindquist J."/>
            <person name="Liem A."/>
            <person name="Fochler E."/>
            <person name="Read T.D."/>
            <person name="Tapia R."/>
            <person name="Johnson S."/>
            <person name="Bishop-Lilly K.A."/>
            <person name="Detter C."/>
            <person name="Han C."/>
            <person name="Sozhamannan S."/>
            <person name="Rosenzweig C.N."/>
            <person name="Skowronski E.W."/>
        </authorList>
    </citation>
    <scope>NUCLEOTIDE SEQUENCE [LARGE SCALE GENOMIC DNA]</scope>
    <source>
        <strain evidence="2 3">AK5</strain>
    </source>
</reference>
<accession>A0A432VSW4</accession>
<dbReference type="SUPFAM" id="SSF54523">
    <property type="entry name" value="Pili subunits"/>
    <property type="match status" value="1"/>
</dbReference>
<protein>
    <submittedName>
        <fullName evidence="2">Pilus assembly protein PilA</fullName>
    </submittedName>
</protein>
<dbReference type="RefSeq" id="WP_126792993.1">
    <property type="nucleotide sequence ID" value="NZ_PIPI01000005.1"/>
</dbReference>
<keyword evidence="3" id="KW-1185">Reference proteome</keyword>
<feature type="transmembrane region" description="Helical" evidence="1">
    <location>
        <begin position="21"/>
        <end position="42"/>
    </location>
</feature>
<sequence length="160" mass="16945">MPRLPLLNAPQFSGFIRGFNLIELMVVVAILAILTSFAVPAYSDYNQRAKAGAALMGLQPWQTAINLCWQMQGTLSPCSQFGQRGIPAVTTPLPSGIASLAAGTQAGSIAAELEVVSQAGTPVRIELRPSTTATQLHWQLACSDYSDSGTMRIPHCSSAL</sequence>
<gene>
    <name evidence="2" type="ORF">CWE06_08195</name>
</gene>
<keyword evidence="1" id="KW-0812">Transmembrane</keyword>
<dbReference type="InterPro" id="IPR012902">
    <property type="entry name" value="N_methyl_site"/>
</dbReference>
<evidence type="ECO:0000256" key="1">
    <source>
        <dbReference type="SAM" id="Phobius"/>
    </source>
</evidence>
<evidence type="ECO:0000313" key="2">
    <source>
        <dbReference type="EMBL" id="RUO19500.1"/>
    </source>
</evidence>
<keyword evidence="1" id="KW-0472">Membrane</keyword>
<evidence type="ECO:0000313" key="3">
    <source>
        <dbReference type="Proteomes" id="UP000288212"/>
    </source>
</evidence>
<comment type="caution">
    <text evidence="2">The sequence shown here is derived from an EMBL/GenBank/DDBJ whole genome shotgun (WGS) entry which is preliminary data.</text>
</comment>
<dbReference type="OrthoDB" id="5918848at2"/>